<evidence type="ECO:0000256" key="2">
    <source>
        <dbReference type="ARBA" id="ARBA00022723"/>
    </source>
</evidence>
<evidence type="ECO:0000313" key="9">
    <source>
        <dbReference type="EMBL" id="MBE9668580.1"/>
    </source>
</evidence>
<evidence type="ECO:0000259" key="8">
    <source>
        <dbReference type="Pfam" id="PF00749"/>
    </source>
</evidence>
<reference evidence="9 10" key="1">
    <citation type="submission" date="2020-10" db="EMBL/GenBank/DDBJ databases">
        <title>Mucilaginibacter mali sp. nov., isolated from rhizosphere soil of apple orchard.</title>
        <authorList>
            <person name="Lee J.-S."/>
            <person name="Kim H.S."/>
            <person name="Kim J.-S."/>
        </authorList>
    </citation>
    <scope>NUCLEOTIDE SEQUENCE [LARGE SCALE GENOMIC DNA]</scope>
    <source>
        <strain evidence="9 10">KCTC 23157</strain>
    </source>
</reference>
<dbReference type="PANTHER" id="PTHR43311:SF1">
    <property type="entry name" value="GLUTAMYL-Q TRNA(ASP) SYNTHETASE"/>
    <property type="match status" value="1"/>
</dbReference>
<keyword evidence="10" id="KW-1185">Reference proteome</keyword>
<accession>A0ABR9XMZ1</accession>
<keyword evidence="1 7" id="KW-0436">Ligase</keyword>
<evidence type="ECO:0000256" key="3">
    <source>
        <dbReference type="ARBA" id="ARBA00022741"/>
    </source>
</evidence>
<feature type="domain" description="Glutamyl/glutaminyl-tRNA synthetase class Ib catalytic" evidence="8">
    <location>
        <begin position="10"/>
        <end position="278"/>
    </location>
</feature>
<dbReference type="Proteomes" id="UP000632774">
    <property type="component" value="Unassembled WGS sequence"/>
</dbReference>
<keyword evidence="7" id="KW-0648">Protein biosynthesis</keyword>
<keyword evidence="3 7" id="KW-0547">Nucleotide-binding</keyword>
<sequence length="302" mass="33876">MSIPAQTSSKTRIAPTPSGYLHLGNVLSFAITVALAKKYGAKILLRLDDLDRDRVSRLYVQDIFDTLNFLEIPYDEGPRDFTDYKNNWSQIHRMEMYQAALQQLKDNKSVFACTCSRAQIRNSNVSDAYPGTCLHKNITLDTENASWRLKTDATELLNIKTLPNEVVKTTLPATMQNFVARKKDGYPAYQLTSVADDVFYGVDLIVRGQDLWDSTLAQNYLAPHIGAASFRDVIFYHHPLLMASGNEKLSKSAGATSIHYLRGEGKKPQDIYTGISKMLGFDEAVKNWQELAALLNIFAPAK</sequence>
<dbReference type="InterPro" id="IPR001412">
    <property type="entry name" value="aa-tRNA-synth_I_CS"/>
</dbReference>
<evidence type="ECO:0000256" key="5">
    <source>
        <dbReference type="ARBA" id="ARBA00022840"/>
    </source>
</evidence>
<dbReference type="RefSeq" id="WP_194107975.1">
    <property type="nucleotide sequence ID" value="NZ_JADFFM010000002.1"/>
</dbReference>
<dbReference type="InterPro" id="IPR000924">
    <property type="entry name" value="Glu/Gln-tRNA-synth"/>
</dbReference>
<dbReference type="PANTHER" id="PTHR43311">
    <property type="entry name" value="GLUTAMATE--TRNA LIGASE"/>
    <property type="match status" value="1"/>
</dbReference>
<comment type="caution">
    <text evidence="9">The sequence shown here is derived from an EMBL/GenBank/DDBJ whole genome shotgun (WGS) entry which is preliminary data.</text>
</comment>
<dbReference type="InterPro" id="IPR020058">
    <property type="entry name" value="Glu/Gln-tRNA-synth_Ib_cat-dom"/>
</dbReference>
<evidence type="ECO:0000256" key="1">
    <source>
        <dbReference type="ARBA" id="ARBA00022598"/>
    </source>
</evidence>
<evidence type="ECO:0000256" key="4">
    <source>
        <dbReference type="ARBA" id="ARBA00022833"/>
    </source>
</evidence>
<dbReference type="PRINTS" id="PR00987">
    <property type="entry name" value="TRNASYNTHGLU"/>
</dbReference>
<evidence type="ECO:0000313" key="10">
    <source>
        <dbReference type="Proteomes" id="UP000632774"/>
    </source>
</evidence>
<name>A0ABR9XMZ1_9SPHI</name>
<dbReference type="Gene3D" id="3.40.50.620">
    <property type="entry name" value="HUPs"/>
    <property type="match status" value="1"/>
</dbReference>
<evidence type="ECO:0000256" key="6">
    <source>
        <dbReference type="ARBA" id="ARBA00023146"/>
    </source>
</evidence>
<dbReference type="InterPro" id="IPR049940">
    <property type="entry name" value="GluQ/Sye"/>
</dbReference>
<keyword evidence="5 7" id="KW-0067">ATP-binding</keyword>
<keyword evidence="2" id="KW-0479">Metal-binding</keyword>
<organism evidence="9 10">
    <name type="scientific">Mucilaginibacter boryungensis</name>
    <dbReference type="NCBI Taxonomy" id="768480"/>
    <lineage>
        <taxon>Bacteria</taxon>
        <taxon>Pseudomonadati</taxon>
        <taxon>Bacteroidota</taxon>
        <taxon>Sphingobacteriia</taxon>
        <taxon>Sphingobacteriales</taxon>
        <taxon>Sphingobacteriaceae</taxon>
        <taxon>Mucilaginibacter</taxon>
    </lineage>
</organism>
<dbReference type="PROSITE" id="PS00178">
    <property type="entry name" value="AA_TRNA_LIGASE_I"/>
    <property type="match status" value="1"/>
</dbReference>
<gene>
    <name evidence="9" type="ORF">IRJ18_19580</name>
</gene>
<dbReference type="Pfam" id="PF00749">
    <property type="entry name" value="tRNA-synt_1c"/>
    <property type="match status" value="1"/>
</dbReference>
<keyword evidence="4" id="KW-0862">Zinc</keyword>
<proteinExistence type="inferred from homology"/>
<evidence type="ECO:0000256" key="7">
    <source>
        <dbReference type="RuleBase" id="RU363037"/>
    </source>
</evidence>
<comment type="similarity">
    <text evidence="7">Belongs to the class-I aminoacyl-tRNA synthetase family.</text>
</comment>
<protein>
    <submittedName>
        <fullName evidence="9">tRNA glutamyl-Q synthetase</fullName>
    </submittedName>
</protein>
<dbReference type="SUPFAM" id="SSF52374">
    <property type="entry name" value="Nucleotidylyl transferase"/>
    <property type="match status" value="1"/>
</dbReference>
<keyword evidence="6 7" id="KW-0030">Aminoacyl-tRNA synthetase</keyword>
<dbReference type="EMBL" id="JADFFM010000002">
    <property type="protein sequence ID" value="MBE9668580.1"/>
    <property type="molecule type" value="Genomic_DNA"/>
</dbReference>
<dbReference type="InterPro" id="IPR014729">
    <property type="entry name" value="Rossmann-like_a/b/a_fold"/>
</dbReference>